<sequence length="71" mass="7782">MGVSDLDLILGAEALALDEDGFGMVQEAVQEGGGEDGQNLSMRMSMRRFTRLTNGFSKKIDNHMHAIALHF</sequence>
<dbReference type="EMBL" id="AUZZ01006722">
    <property type="protein sequence ID" value="EQD45416.1"/>
    <property type="molecule type" value="Genomic_DNA"/>
</dbReference>
<name>T0ZBN6_9ZZZZ</name>
<comment type="caution">
    <text evidence="1">The sequence shown here is derived from an EMBL/GenBank/DDBJ whole genome shotgun (WGS) entry which is preliminary data.</text>
</comment>
<evidence type="ECO:0000313" key="1">
    <source>
        <dbReference type="EMBL" id="EQD45416.1"/>
    </source>
</evidence>
<accession>T0ZBN6</accession>
<gene>
    <name evidence="1" type="ORF">B2A_09309</name>
</gene>
<reference evidence="1" key="2">
    <citation type="journal article" date="2014" name="ISME J.">
        <title>Microbial stratification in low pH oxic and suboxic macroscopic growths along an acid mine drainage.</title>
        <authorList>
            <person name="Mendez-Garcia C."/>
            <person name="Mesa V."/>
            <person name="Sprenger R.R."/>
            <person name="Richter M."/>
            <person name="Diez M.S."/>
            <person name="Solano J."/>
            <person name="Bargiela R."/>
            <person name="Golyshina O.V."/>
            <person name="Manteca A."/>
            <person name="Ramos J.L."/>
            <person name="Gallego J.R."/>
            <person name="Llorente I."/>
            <person name="Martins Dos Santos V.A."/>
            <person name="Jensen O.N."/>
            <person name="Pelaez A.I."/>
            <person name="Sanchez J."/>
            <person name="Ferrer M."/>
        </authorList>
    </citation>
    <scope>NUCLEOTIDE SEQUENCE</scope>
</reference>
<protein>
    <submittedName>
        <fullName evidence="1">Uncharacterized protein</fullName>
    </submittedName>
</protein>
<reference evidence="1" key="1">
    <citation type="submission" date="2013-08" db="EMBL/GenBank/DDBJ databases">
        <authorList>
            <person name="Mendez C."/>
            <person name="Richter M."/>
            <person name="Ferrer M."/>
            <person name="Sanchez J."/>
        </authorList>
    </citation>
    <scope>NUCLEOTIDE SEQUENCE</scope>
</reference>
<proteinExistence type="predicted"/>
<feature type="non-terminal residue" evidence="1">
    <location>
        <position position="71"/>
    </location>
</feature>
<organism evidence="1">
    <name type="scientific">mine drainage metagenome</name>
    <dbReference type="NCBI Taxonomy" id="410659"/>
    <lineage>
        <taxon>unclassified sequences</taxon>
        <taxon>metagenomes</taxon>
        <taxon>ecological metagenomes</taxon>
    </lineage>
</organism>
<dbReference type="AlphaFoldDB" id="T0ZBN6"/>